<dbReference type="EMBL" id="CP137852">
    <property type="protein sequence ID" value="WPB83259.1"/>
    <property type="molecule type" value="Genomic_DNA"/>
</dbReference>
<sequence>MIWVLEDPRAGTAAQALGIAERLGLPFRPVPLRFGPLARLPWPWPTLAGLADRTAFVPPWPGLVISAGRRSAPVARWLRQRGARTVHAMRPGFGADDFDLLVLGAHDHPAPAPNTLVIQGAAHRLTPAALAAAPAAFPVFAALPRPIVTLLLGGPVRGEGMDPARAAGIAREAAGLGASLLVTASRRTGTAATEAVAGALKNLPHVLYPWGGAGANPYLAMLAMADRLVVTGDSISMVSEALMTEAPILVADPGGLGARHQAMIESLVTAGLAARLGGPLPPPRAARDETARITAEIRARGWAPGGA</sequence>
<protein>
    <submittedName>
        <fullName evidence="1">Mitochondrial fission ELM1 family protein</fullName>
    </submittedName>
</protein>
<reference evidence="1 2" key="1">
    <citation type="submission" date="2023-11" db="EMBL/GenBank/DDBJ databases">
        <title>Arctic aerobic anoxygenic photoheterotroph Sediminicoccus rosea KRV36 adapts its photosynthesis to long days of polar summer.</title>
        <authorList>
            <person name="Tomasch J."/>
            <person name="Kopejtka K."/>
            <person name="Bily T."/>
            <person name="Gardiner A.T."/>
            <person name="Gardian Z."/>
            <person name="Shivaramu S."/>
            <person name="Koblizek M."/>
            <person name="Engelhardt F."/>
            <person name="Kaftan D."/>
        </authorList>
    </citation>
    <scope>NUCLEOTIDE SEQUENCE [LARGE SCALE GENOMIC DNA]</scope>
    <source>
        <strain evidence="1 2">R-30</strain>
    </source>
</reference>
<evidence type="ECO:0000313" key="2">
    <source>
        <dbReference type="Proteomes" id="UP001305521"/>
    </source>
</evidence>
<dbReference type="InterPro" id="IPR009367">
    <property type="entry name" value="Elm1-like"/>
</dbReference>
<dbReference type="PANTHER" id="PTHR33986:SF15">
    <property type="entry name" value="MITOCHONDRIAL FISSION PROTEIN ELM1"/>
    <property type="match status" value="1"/>
</dbReference>
<gene>
    <name evidence="1" type="ORF">R9Z33_14205</name>
</gene>
<dbReference type="RefSeq" id="WP_318647236.1">
    <property type="nucleotide sequence ID" value="NZ_CP137852.1"/>
</dbReference>
<accession>A0ABZ0PCB0</accession>
<keyword evidence="2" id="KW-1185">Reference proteome</keyword>
<proteinExistence type="predicted"/>
<dbReference type="PANTHER" id="PTHR33986">
    <property type="entry name" value="OS02G0535700 PROTEIN"/>
    <property type="match status" value="1"/>
</dbReference>
<evidence type="ECO:0000313" key="1">
    <source>
        <dbReference type="EMBL" id="WPB83259.1"/>
    </source>
</evidence>
<name>A0ABZ0PCB0_9PROT</name>
<organism evidence="1 2">
    <name type="scientific">Sediminicoccus rosea</name>
    <dbReference type="NCBI Taxonomy" id="1225128"/>
    <lineage>
        <taxon>Bacteria</taxon>
        <taxon>Pseudomonadati</taxon>
        <taxon>Pseudomonadota</taxon>
        <taxon>Alphaproteobacteria</taxon>
        <taxon>Acetobacterales</taxon>
        <taxon>Roseomonadaceae</taxon>
        <taxon>Sediminicoccus</taxon>
    </lineage>
</organism>
<dbReference type="Pfam" id="PF06258">
    <property type="entry name" value="Mito_fiss_Elm1"/>
    <property type="match status" value="1"/>
</dbReference>
<dbReference type="Proteomes" id="UP001305521">
    <property type="component" value="Chromosome"/>
</dbReference>